<dbReference type="RefSeq" id="WP_105039570.1">
    <property type="nucleotide sequence ID" value="NZ_PPSL01000003.1"/>
</dbReference>
<comment type="caution">
    <text evidence="2">The sequence shown here is derived from an EMBL/GenBank/DDBJ whole genome shotgun (WGS) entry which is preliminary data.</text>
</comment>
<keyword evidence="2" id="KW-0540">Nuclease</keyword>
<evidence type="ECO:0000313" key="3">
    <source>
        <dbReference type="Proteomes" id="UP000239872"/>
    </source>
</evidence>
<dbReference type="OrthoDB" id="668969at2"/>
<dbReference type="GO" id="GO:0004519">
    <property type="term" value="F:endonuclease activity"/>
    <property type="evidence" value="ECO:0007669"/>
    <property type="project" value="UniProtKB-KW"/>
</dbReference>
<dbReference type="InterPro" id="IPR012296">
    <property type="entry name" value="Nuclease_put_TT1808"/>
</dbReference>
<dbReference type="Pfam" id="PF05685">
    <property type="entry name" value="Uma2"/>
    <property type="match status" value="1"/>
</dbReference>
<evidence type="ECO:0000259" key="1">
    <source>
        <dbReference type="Pfam" id="PF05685"/>
    </source>
</evidence>
<dbReference type="EMBL" id="PPSL01000003">
    <property type="protein sequence ID" value="PQJ10843.1"/>
    <property type="molecule type" value="Genomic_DNA"/>
</dbReference>
<keyword evidence="3" id="KW-1185">Reference proteome</keyword>
<feature type="domain" description="Putative restriction endonuclease" evidence="1">
    <location>
        <begin position="18"/>
        <end position="175"/>
    </location>
</feature>
<proteinExistence type="predicted"/>
<dbReference type="InterPro" id="IPR011335">
    <property type="entry name" value="Restrct_endonuc-II-like"/>
</dbReference>
<gene>
    <name evidence="2" type="ORF">CJD36_012800</name>
</gene>
<sequence>MDVREPAIAYSNKRYTIEEYLEMENASEEKHEYYKGEIIAMAGTKMPHNEITSNLATELGAQLRGSGCKPYGSDLRVYIEKNSLFTYPDLSIICGKKESRNNDDFNILNPSVLFEVLSESSKDYDRGSKCMLYRDISTLKTYVIIDSLSLKVEAYSINSGGLWELNEYSNISDTFLISNLNMSIALKDIYDGVNFE</sequence>
<dbReference type="Proteomes" id="UP000239872">
    <property type="component" value="Unassembled WGS sequence"/>
</dbReference>
<dbReference type="CDD" id="cd06260">
    <property type="entry name" value="DUF820-like"/>
    <property type="match status" value="1"/>
</dbReference>
<dbReference type="PANTHER" id="PTHR36558:SF1">
    <property type="entry name" value="RESTRICTION ENDONUCLEASE DOMAIN-CONTAINING PROTEIN-RELATED"/>
    <property type="match status" value="1"/>
</dbReference>
<name>A0A2S7SVC0_9BACT</name>
<dbReference type="AlphaFoldDB" id="A0A2S7SVC0"/>
<keyword evidence="2" id="KW-0255">Endonuclease</keyword>
<keyword evidence="2" id="KW-0378">Hydrolase</keyword>
<protein>
    <submittedName>
        <fullName evidence="2">Uma2 family endonuclease</fullName>
    </submittedName>
</protein>
<evidence type="ECO:0000313" key="2">
    <source>
        <dbReference type="EMBL" id="PQJ10843.1"/>
    </source>
</evidence>
<reference evidence="2 3" key="1">
    <citation type="submission" date="2018-01" db="EMBL/GenBank/DDBJ databases">
        <title>A novel member of the phylum Bacteroidetes isolated from glacier ice.</title>
        <authorList>
            <person name="Liu Q."/>
            <person name="Xin Y.-H."/>
        </authorList>
    </citation>
    <scope>NUCLEOTIDE SEQUENCE [LARGE SCALE GENOMIC DNA]</scope>
    <source>
        <strain evidence="2 3">RB1R16</strain>
    </source>
</reference>
<organism evidence="2 3">
    <name type="scientific">Flavipsychrobacter stenotrophus</name>
    <dbReference type="NCBI Taxonomy" id="2077091"/>
    <lineage>
        <taxon>Bacteria</taxon>
        <taxon>Pseudomonadati</taxon>
        <taxon>Bacteroidota</taxon>
        <taxon>Chitinophagia</taxon>
        <taxon>Chitinophagales</taxon>
        <taxon>Chitinophagaceae</taxon>
        <taxon>Flavipsychrobacter</taxon>
    </lineage>
</organism>
<dbReference type="InterPro" id="IPR008538">
    <property type="entry name" value="Uma2"/>
</dbReference>
<dbReference type="PANTHER" id="PTHR36558">
    <property type="entry name" value="GLR1098 PROTEIN"/>
    <property type="match status" value="1"/>
</dbReference>
<dbReference type="Gene3D" id="3.90.1570.10">
    <property type="entry name" value="tt1808, chain A"/>
    <property type="match status" value="1"/>
</dbReference>
<dbReference type="SUPFAM" id="SSF52980">
    <property type="entry name" value="Restriction endonuclease-like"/>
    <property type="match status" value="1"/>
</dbReference>
<accession>A0A2S7SVC0</accession>